<dbReference type="SUPFAM" id="SSF158791">
    <property type="entry name" value="MgtE N-terminal domain-like"/>
    <property type="match status" value="1"/>
</dbReference>
<dbReference type="AlphaFoldDB" id="A0A3N4UBV0"/>
<proteinExistence type="predicted"/>
<evidence type="ECO:0000313" key="3">
    <source>
        <dbReference type="Proteomes" id="UP000269689"/>
    </source>
</evidence>
<evidence type="ECO:0000259" key="1">
    <source>
        <dbReference type="Pfam" id="PF03448"/>
    </source>
</evidence>
<gene>
    <name evidence="2" type="ORF">EDD53_2390</name>
</gene>
<dbReference type="Pfam" id="PF03448">
    <property type="entry name" value="MgtE_N"/>
    <property type="match status" value="1"/>
</dbReference>
<reference evidence="2 3" key="1">
    <citation type="submission" date="2018-11" db="EMBL/GenBank/DDBJ databases">
        <title>Genomic Encyclopedia of Type Strains, Phase IV (KMG-IV): sequencing the most valuable type-strain genomes for metagenomic binning, comparative biology and taxonomic classification.</title>
        <authorList>
            <person name="Goeker M."/>
        </authorList>
    </citation>
    <scope>NUCLEOTIDE SEQUENCE [LARGE SCALE GENOMIC DNA]</scope>
    <source>
        <strain evidence="2 3">DSM 104731</strain>
    </source>
</reference>
<dbReference type="Gene3D" id="1.25.60.10">
    <property type="entry name" value="MgtE N-terminal domain-like"/>
    <property type="match status" value="1"/>
</dbReference>
<comment type="caution">
    <text evidence="2">The sequence shown here is derived from an EMBL/GenBank/DDBJ whole genome shotgun (WGS) entry which is preliminary data.</text>
</comment>
<dbReference type="Proteomes" id="UP000269689">
    <property type="component" value="Unassembled WGS sequence"/>
</dbReference>
<keyword evidence="2" id="KW-0969">Cilium</keyword>
<name>A0A3N4UBV0_9RHOB</name>
<dbReference type="InterPro" id="IPR006668">
    <property type="entry name" value="Mg_transptr_MgtE_intracell_dom"/>
</dbReference>
<dbReference type="EMBL" id="RKQK01000004">
    <property type="protein sequence ID" value="RPE64631.1"/>
    <property type="molecule type" value="Genomic_DNA"/>
</dbReference>
<keyword evidence="3" id="KW-1185">Reference proteome</keyword>
<sequence length="204" mass="21807">MTNSMKIPKTKKPKRSGRGALLIISAIFVLSAGVRLMSGTGAAIAKEVANFAKETESQSLNTTAECMPEGQMTTLFQSLKKREAAVLETETMLTQKMKALELARIEFDKNLVALQQAEEKLAATMASASTASKDDLDKLTAVYENMKPKDAAALFEQMSPDFAAGFLGRMRPDAAASLLAGLKPETAYTISVLLAGRNANAPSD</sequence>
<protein>
    <submittedName>
        <fullName evidence="2">Flagellar motility protein MotE (MotC chaperone)</fullName>
    </submittedName>
</protein>
<keyword evidence="2" id="KW-0966">Cell projection</keyword>
<keyword evidence="2" id="KW-0282">Flagellum</keyword>
<feature type="domain" description="Magnesium transporter MgtE intracellular" evidence="1">
    <location>
        <begin position="137"/>
        <end position="194"/>
    </location>
</feature>
<evidence type="ECO:0000313" key="2">
    <source>
        <dbReference type="EMBL" id="RPE64631.1"/>
    </source>
</evidence>
<dbReference type="InterPro" id="IPR038076">
    <property type="entry name" value="MgtE_N_sf"/>
</dbReference>
<organism evidence="2 3">
    <name type="scientific">Pacificibacter maritimus</name>
    <dbReference type="NCBI Taxonomy" id="762213"/>
    <lineage>
        <taxon>Bacteria</taxon>
        <taxon>Pseudomonadati</taxon>
        <taxon>Pseudomonadota</taxon>
        <taxon>Alphaproteobacteria</taxon>
        <taxon>Rhodobacterales</taxon>
        <taxon>Roseobacteraceae</taxon>
        <taxon>Pacificibacter</taxon>
    </lineage>
</organism>
<accession>A0A3N4UBV0</accession>